<dbReference type="EMBL" id="JAAAIL010002869">
    <property type="protein sequence ID" value="KAG0253969.1"/>
    <property type="molecule type" value="Genomic_DNA"/>
</dbReference>
<protein>
    <submittedName>
        <fullName evidence="1">Uncharacterized protein</fullName>
    </submittedName>
</protein>
<organism evidence="1 2">
    <name type="scientific">Linnemannia exigua</name>
    <dbReference type="NCBI Taxonomy" id="604196"/>
    <lineage>
        <taxon>Eukaryota</taxon>
        <taxon>Fungi</taxon>
        <taxon>Fungi incertae sedis</taxon>
        <taxon>Mucoromycota</taxon>
        <taxon>Mortierellomycotina</taxon>
        <taxon>Mortierellomycetes</taxon>
        <taxon>Mortierellales</taxon>
        <taxon>Mortierellaceae</taxon>
        <taxon>Linnemannia</taxon>
    </lineage>
</organism>
<evidence type="ECO:0000313" key="2">
    <source>
        <dbReference type="Proteomes" id="UP001194580"/>
    </source>
</evidence>
<dbReference type="AlphaFoldDB" id="A0AAD4D178"/>
<sequence length="103" mass="12048">MLAQLGDAWEEMYLEGEVSEGAEEEVNAMPMDAKNFRDNLKKTTLETNRQRGIRQFAKLNSTLEFARSSIKFMLVIFFKLTFASEARVQALDWRVRRKVHLTF</sequence>
<dbReference type="Proteomes" id="UP001194580">
    <property type="component" value="Unassembled WGS sequence"/>
</dbReference>
<accession>A0AAD4D178</accession>
<gene>
    <name evidence="1" type="ORF">BGZ95_006165</name>
</gene>
<keyword evidence="2" id="KW-1185">Reference proteome</keyword>
<evidence type="ECO:0000313" key="1">
    <source>
        <dbReference type="EMBL" id="KAG0253969.1"/>
    </source>
</evidence>
<reference evidence="1" key="1">
    <citation type="journal article" date="2020" name="Fungal Divers.">
        <title>Resolving the Mortierellaceae phylogeny through synthesis of multi-gene phylogenetics and phylogenomics.</title>
        <authorList>
            <person name="Vandepol N."/>
            <person name="Liber J."/>
            <person name="Desiro A."/>
            <person name="Na H."/>
            <person name="Kennedy M."/>
            <person name="Barry K."/>
            <person name="Grigoriev I.V."/>
            <person name="Miller A.N."/>
            <person name="O'Donnell K."/>
            <person name="Stajich J.E."/>
            <person name="Bonito G."/>
        </authorList>
    </citation>
    <scope>NUCLEOTIDE SEQUENCE</scope>
    <source>
        <strain evidence="1">NRRL 28262</strain>
    </source>
</reference>
<name>A0AAD4D178_9FUNG</name>
<comment type="caution">
    <text evidence="1">The sequence shown here is derived from an EMBL/GenBank/DDBJ whole genome shotgun (WGS) entry which is preliminary data.</text>
</comment>
<proteinExistence type="predicted"/>